<evidence type="ECO:0000256" key="1">
    <source>
        <dbReference type="PROSITE-ProRule" id="PRU00122"/>
    </source>
</evidence>
<organism evidence="2 3">
    <name type="scientific">Paramuricea clavata</name>
    <name type="common">Red gorgonian</name>
    <name type="synonym">Violescent sea-whip</name>
    <dbReference type="NCBI Taxonomy" id="317549"/>
    <lineage>
        <taxon>Eukaryota</taxon>
        <taxon>Metazoa</taxon>
        <taxon>Cnidaria</taxon>
        <taxon>Anthozoa</taxon>
        <taxon>Octocorallia</taxon>
        <taxon>Malacalcyonacea</taxon>
        <taxon>Plexauridae</taxon>
        <taxon>Paramuricea</taxon>
    </lineage>
</organism>
<comment type="caution">
    <text evidence="2">The sequence shown here is derived from an EMBL/GenBank/DDBJ whole genome shotgun (WGS) entry which is preliminary data.</text>
</comment>
<dbReference type="EMBL" id="CACRXK020001365">
    <property type="protein sequence ID" value="CAB3988697.1"/>
    <property type="molecule type" value="Genomic_DNA"/>
</dbReference>
<dbReference type="InterPro" id="IPR013320">
    <property type="entry name" value="ConA-like_dom_sf"/>
</dbReference>
<evidence type="ECO:0000313" key="2">
    <source>
        <dbReference type="EMBL" id="CAB3988697.1"/>
    </source>
</evidence>
<dbReference type="Proteomes" id="UP001152795">
    <property type="component" value="Unassembled WGS sequence"/>
</dbReference>
<reference evidence="2" key="1">
    <citation type="submission" date="2020-04" db="EMBL/GenBank/DDBJ databases">
        <authorList>
            <person name="Alioto T."/>
            <person name="Alioto T."/>
            <person name="Gomez Garrido J."/>
        </authorList>
    </citation>
    <scope>NUCLEOTIDE SEQUENCE</scope>
    <source>
        <strain evidence="2">A484AB</strain>
    </source>
</reference>
<gene>
    <name evidence="2" type="ORF">PACLA_8A054935</name>
</gene>
<dbReference type="SUPFAM" id="SSF49899">
    <property type="entry name" value="Concanavalin A-like lectins/glucanases"/>
    <property type="match status" value="1"/>
</dbReference>
<name>A0A6S7GQJ2_PARCT</name>
<dbReference type="Gene3D" id="2.60.120.200">
    <property type="match status" value="1"/>
</dbReference>
<evidence type="ECO:0000313" key="3">
    <source>
        <dbReference type="Proteomes" id="UP001152795"/>
    </source>
</evidence>
<sequence>NDNNWHTVTIVLESNAELSFYLDGVTRESPKLTKGNPGSSLYVLRPGTVYIGYFKDSNHQEYFFNGSIGNVDFAKATIDYQYINGRIFWPCVTSFRGEWEHKKWTGLRRLARPVNCATRVPMMGIYAYNFRSNANFQWLEQEISPARNLTAFTMLFQIKRGGLFPNPSQIACYGDRGDDCRISVVINVNSTLEIIIESRR</sequence>
<proteinExistence type="predicted"/>
<dbReference type="AlphaFoldDB" id="A0A6S7GQJ2"/>
<accession>A0A6S7GQJ2</accession>
<protein>
    <submittedName>
        <fullName evidence="2">Uncharacterized protein</fullName>
    </submittedName>
</protein>
<dbReference type="InterPro" id="IPR001791">
    <property type="entry name" value="Laminin_G"/>
</dbReference>
<dbReference type="PROSITE" id="PS50025">
    <property type="entry name" value="LAM_G_DOMAIN"/>
    <property type="match status" value="1"/>
</dbReference>
<feature type="non-terminal residue" evidence="2">
    <location>
        <position position="200"/>
    </location>
</feature>
<comment type="caution">
    <text evidence="1">Lacks conserved residue(s) required for the propagation of feature annotation.</text>
</comment>
<keyword evidence="3" id="KW-1185">Reference proteome</keyword>